<gene>
    <name evidence="1" type="ORF">IC610_02580</name>
</gene>
<evidence type="ECO:0000313" key="1">
    <source>
        <dbReference type="EMBL" id="MBD8081304.1"/>
    </source>
</evidence>
<evidence type="ECO:0000313" key="2">
    <source>
        <dbReference type="Proteomes" id="UP000637299"/>
    </source>
</evidence>
<organism evidence="1 2">
    <name type="scientific">Chryseobacterium caseinilyticum</name>
    <dbReference type="NCBI Taxonomy" id="2771428"/>
    <lineage>
        <taxon>Bacteria</taxon>
        <taxon>Pseudomonadati</taxon>
        <taxon>Bacteroidota</taxon>
        <taxon>Flavobacteriia</taxon>
        <taxon>Flavobacteriales</taxon>
        <taxon>Weeksellaceae</taxon>
        <taxon>Chryseobacterium group</taxon>
        <taxon>Chryseobacterium</taxon>
    </lineage>
</organism>
<sequence length="154" mass="17091">MKKALSKDSYDKFLYSLFFDGCSMENFPSGFSAVAFPLDQPNINPANVKEQVIKGLKQGRPVLFPYLCISGNTGDKCNEGHSLVISGYKKVCESDKNTNCKDVFKLHNSWGAEWQKVNNDGWVDADALTKNTIKTKSESGNFKITPGSVIWLTP</sequence>
<dbReference type="SUPFAM" id="SSF54001">
    <property type="entry name" value="Cysteine proteinases"/>
    <property type="match status" value="1"/>
</dbReference>
<dbReference type="EMBL" id="JACYFS010000001">
    <property type="protein sequence ID" value="MBD8081304.1"/>
    <property type="molecule type" value="Genomic_DNA"/>
</dbReference>
<dbReference type="Gene3D" id="3.90.70.50">
    <property type="entry name" value="Peptidase C10, streptopain"/>
    <property type="match status" value="1"/>
</dbReference>
<comment type="caution">
    <text evidence="1">The sequence shown here is derived from an EMBL/GenBank/DDBJ whole genome shotgun (WGS) entry which is preliminary data.</text>
</comment>
<dbReference type="InterPro" id="IPR038765">
    <property type="entry name" value="Papain-like_cys_pep_sf"/>
</dbReference>
<keyword evidence="2" id="KW-1185">Reference proteome</keyword>
<dbReference type="InterPro" id="IPR044934">
    <property type="entry name" value="Streptopain_sf"/>
</dbReference>
<reference evidence="1 2" key="1">
    <citation type="submission" date="2020-09" db="EMBL/GenBank/DDBJ databases">
        <title>Genome seq and assembly of Chryseobacterium sp.</title>
        <authorList>
            <person name="Chhetri G."/>
        </authorList>
    </citation>
    <scope>NUCLEOTIDE SEQUENCE [LARGE SCALE GENOMIC DNA]</scope>
    <source>
        <strain evidence="1 2">GCR10</strain>
    </source>
</reference>
<name>A0ABR8Z7P5_9FLAO</name>
<dbReference type="RefSeq" id="WP_191735101.1">
    <property type="nucleotide sequence ID" value="NZ_JACYFS010000001.1"/>
</dbReference>
<proteinExistence type="predicted"/>
<dbReference type="Proteomes" id="UP000637299">
    <property type="component" value="Unassembled WGS sequence"/>
</dbReference>
<protein>
    <submittedName>
        <fullName evidence="1">Uncharacterized protein</fullName>
    </submittedName>
</protein>
<accession>A0ABR8Z7P5</accession>